<evidence type="ECO:0000313" key="2">
    <source>
        <dbReference type="EMBL" id="SDE43077.1"/>
    </source>
</evidence>
<evidence type="ECO:0000313" key="3">
    <source>
        <dbReference type="Proteomes" id="UP000198517"/>
    </source>
</evidence>
<dbReference type="Pfam" id="PF11276">
    <property type="entry name" value="DUF3078"/>
    <property type="match status" value="1"/>
</dbReference>
<dbReference type="InterPro" id="IPR021428">
    <property type="entry name" value="DUF3078"/>
</dbReference>
<keyword evidence="3" id="KW-1185">Reference proteome</keyword>
<dbReference type="EMBL" id="FNAS01000009">
    <property type="protein sequence ID" value="SDE43077.1"/>
    <property type="molecule type" value="Genomic_DNA"/>
</dbReference>
<dbReference type="AlphaFoldDB" id="A0A1G7CUT8"/>
<evidence type="ECO:0008006" key="4">
    <source>
        <dbReference type="Google" id="ProtNLM"/>
    </source>
</evidence>
<feature type="chain" id="PRO_5011752585" description="DUF3078 domain-containing protein" evidence="1">
    <location>
        <begin position="28"/>
        <end position="388"/>
    </location>
</feature>
<evidence type="ECO:0000256" key="1">
    <source>
        <dbReference type="SAM" id="SignalP"/>
    </source>
</evidence>
<keyword evidence="1" id="KW-0732">Signal</keyword>
<dbReference type="Proteomes" id="UP000198517">
    <property type="component" value="Unassembled WGS sequence"/>
</dbReference>
<name>A0A1G7CUT8_9FLAO</name>
<organism evidence="2 3">
    <name type="scientific">Riemerella columbipharyngis</name>
    <dbReference type="NCBI Taxonomy" id="1071918"/>
    <lineage>
        <taxon>Bacteria</taxon>
        <taxon>Pseudomonadati</taxon>
        <taxon>Bacteroidota</taxon>
        <taxon>Flavobacteriia</taxon>
        <taxon>Flavobacteriales</taxon>
        <taxon>Weeksellaceae</taxon>
        <taxon>Riemerella</taxon>
    </lineage>
</organism>
<dbReference type="STRING" id="1071918.SAMN05421544_10929"/>
<accession>A0A1G7CUT8</accession>
<proteinExistence type="predicted"/>
<gene>
    <name evidence="2" type="ORF">SAMN05421544_10929</name>
</gene>
<reference evidence="2 3" key="1">
    <citation type="submission" date="2016-10" db="EMBL/GenBank/DDBJ databases">
        <authorList>
            <person name="de Groot N.N."/>
        </authorList>
    </citation>
    <scope>NUCLEOTIDE SEQUENCE [LARGE SCALE GENOMIC DNA]</scope>
    <source>
        <strain evidence="2 3">DSM 24015</strain>
    </source>
</reference>
<feature type="signal peptide" evidence="1">
    <location>
        <begin position="1"/>
        <end position="27"/>
    </location>
</feature>
<protein>
    <recommendedName>
        <fullName evidence="4">DUF3078 domain-containing protein</fullName>
    </recommendedName>
</protein>
<sequence length="388" mass="44307">MYLVPFFCIKMKFEILALILISTLASAQNTGRDSLTTKQVINILSQKNWQQNVEVDIDSISKLKIQPIRVKLTPNLILKKNLLSEIVVEKAKDVPMTPYNLTRMNTNKKFFFWGKNNFLFNQSSFSHWNAGGNNNVGAIGRINYNLSYKNVNSYLENILQLGYGIVITEGEAVRKTDDYISFTINYGYGVEKNFYLSVGAQVITQFTPGFNYKITPKPHYSDRISKFMAPGYINAGMGVAYNPNENFQVTFRPINARFTLILDPHLQKAGLYGLEKDGQILRKELGAMMNISYKLNIYKNISYTNQLGLFSNYISHPERVDINYEGMLNLKFNKFINTVVNINLLYDHDQVKRLQLKQTLGVGISYDFGINDKKLAPETNGLKPFIAK</sequence>